<dbReference type="InterPro" id="IPR036278">
    <property type="entry name" value="Sialidase_sf"/>
</dbReference>
<dbReference type="Gene3D" id="1.50.10.10">
    <property type="match status" value="1"/>
</dbReference>
<dbReference type="InterPro" id="IPR008928">
    <property type="entry name" value="6-hairpin_glycosidase_sf"/>
</dbReference>
<gene>
    <name evidence="3" type="ORF">M6D89_02095</name>
</gene>
<dbReference type="GO" id="GO:0005975">
    <property type="term" value="P:carbohydrate metabolic process"/>
    <property type="evidence" value="ECO:0007669"/>
    <property type="project" value="InterPro"/>
</dbReference>
<dbReference type="GO" id="GO:0016787">
    <property type="term" value="F:hydrolase activity"/>
    <property type="evidence" value="ECO:0007669"/>
    <property type="project" value="UniProtKB-KW"/>
</dbReference>
<reference evidence="3" key="2">
    <citation type="submission" date="2023-01" db="EMBL/GenBank/DDBJ databases">
        <title>Gilvimarinus xylanilyticus HB14 isolated from Caulerpa lentillifera aquaculture base in Hainan, China.</title>
        <authorList>
            <person name="Zhang Y.-J."/>
        </authorList>
    </citation>
    <scope>NUCLEOTIDE SEQUENCE</scope>
    <source>
        <strain evidence="3">HB14</strain>
    </source>
</reference>
<dbReference type="Pfam" id="PF15892">
    <property type="entry name" value="BNR_4"/>
    <property type="match status" value="1"/>
</dbReference>
<dbReference type="RefSeq" id="WP_253966375.1">
    <property type="nucleotide sequence ID" value="NZ_JAMFTH010000001.1"/>
</dbReference>
<dbReference type="AlphaFoldDB" id="A0A9X2I0J0"/>
<evidence type="ECO:0000256" key="1">
    <source>
        <dbReference type="ARBA" id="ARBA00022801"/>
    </source>
</evidence>
<dbReference type="PANTHER" id="PTHR33886">
    <property type="entry name" value="UNSATURATED RHAMNOGALACTURONAN HYDROLASE (EUROFUNG)"/>
    <property type="match status" value="1"/>
</dbReference>
<evidence type="ECO:0000313" key="4">
    <source>
        <dbReference type="Proteomes" id="UP001139319"/>
    </source>
</evidence>
<organism evidence="3 4">
    <name type="scientific">Gilvimarinus xylanilyticus</name>
    <dbReference type="NCBI Taxonomy" id="2944139"/>
    <lineage>
        <taxon>Bacteria</taxon>
        <taxon>Pseudomonadati</taxon>
        <taxon>Pseudomonadota</taxon>
        <taxon>Gammaproteobacteria</taxon>
        <taxon>Cellvibrionales</taxon>
        <taxon>Cellvibrionaceae</taxon>
        <taxon>Gilvimarinus</taxon>
    </lineage>
</organism>
<dbReference type="PANTHER" id="PTHR33886:SF8">
    <property type="entry name" value="UNSATURATED RHAMNOGALACTURONAN HYDROLASE (EUROFUNG)"/>
    <property type="match status" value="1"/>
</dbReference>
<feature type="chain" id="PRO_5040930311" evidence="2">
    <location>
        <begin position="29"/>
        <end position="821"/>
    </location>
</feature>
<dbReference type="InterPro" id="IPR012341">
    <property type="entry name" value="6hp_glycosidase-like_sf"/>
</dbReference>
<feature type="signal peptide" evidence="2">
    <location>
        <begin position="1"/>
        <end position="28"/>
    </location>
</feature>
<keyword evidence="2" id="KW-0732">Signal</keyword>
<comment type="caution">
    <text evidence="3">The sequence shown here is derived from an EMBL/GenBank/DDBJ whole genome shotgun (WGS) entry which is preliminary data.</text>
</comment>
<dbReference type="Proteomes" id="UP001139319">
    <property type="component" value="Unassembled WGS sequence"/>
</dbReference>
<evidence type="ECO:0000256" key="2">
    <source>
        <dbReference type="SAM" id="SignalP"/>
    </source>
</evidence>
<proteinExistence type="predicted"/>
<name>A0A9X2I0J0_9GAMM</name>
<dbReference type="InterPro" id="IPR010905">
    <property type="entry name" value="Glyco_hydro_88"/>
</dbReference>
<keyword evidence="4" id="KW-1185">Reference proteome</keyword>
<accession>A0A9X2I0J0</accession>
<dbReference type="SUPFAM" id="SSF48208">
    <property type="entry name" value="Six-hairpin glycosidases"/>
    <property type="match status" value="1"/>
</dbReference>
<dbReference type="Pfam" id="PF07470">
    <property type="entry name" value="Glyco_hydro_88"/>
    <property type="match status" value="1"/>
</dbReference>
<keyword evidence="1" id="KW-0378">Hydrolase</keyword>
<dbReference type="SUPFAM" id="SSF50939">
    <property type="entry name" value="Sialidases"/>
    <property type="match status" value="1"/>
</dbReference>
<reference evidence="3" key="1">
    <citation type="submission" date="2022-05" db="EMBL/GenBank/DDBJ databases">
        <authorList>
            <person name="Sun H.-N."/>
        </authorList>
    </citation>
    <scope>NUCLEOTIDE SEQUENCE</scope>
    <source>
        <strain evidence="3">HB14</strain>
    </source>
</reference>
<dbReference type="EMBL" id="JAMFTH010000001">
    <property type="protein sequence ID" value="MCP8898085.1"/>
    <property type="molecule type" value="Genomic_DNA"/>
</dbReference>
<protein>
    <submittedName>
        <fullName evidence="3">BNR-4 repeat-containing protein</fullName>
    </submittedName>
</protein>
<evidence type="ECO:0000313" key="3">
    <source>
        <dbReference type="EMBL" id="MCP8898085.1"/>
    </source>
</evidence>
<dbReference type="InterPro" id="IPR052043">
    <property type="entry name" value="PolySaccharide_Degr_Enz"/>
</dbReference>
<sequence>MKPIRIKPMLVRSAILLAVLLTLMQAKADDTESVRTARLVPLTAEAYAGSSVNVVAGAQPLYTDSVHQYAAFYNTDAKLVLAKRRLGEDDWDRSVTPFSGNVKDAHNSISLIVDGEGYLHLAWDHHNNPLNYAVSEQPGSLSLKRASMLDNRQSSVTYPQFLRLPSGDLLLSYRDGGSGKGNLVLNRYHIKTGQWQRVQNNLISGEGERSAYWDLTVDSQGGLHLAWTWRETPDVASNHDLLYAYSPDGGQTWQNSAAKPYKLPITAQTAEVAAAVAQKTNLMNPPRVATDRLGKPYMVSYWSPAEGEPPAFHLVYQSDNGWTTLKGPAAGENFTLAGWGTKRPPISRASLLIEYDWDKSWAHIIYRDDTAGGRVIIATANDLTQPEWHKRFLTHQSVGAWEPNNDPAQWARLKQAHLLVQNVRQLDGDDSRGAGSAGAPIDVLMFKPDWESHQAREAAGDTAEVKRQEPKPIDPSQVSELALRVADWQWANMPDGWHFHPQGWGVCPLYIGMLDMDPYLPQGQLQARLTQRGRELDFAPRDNNPFDADDYCVSQAWIRLYQDSGDKAMLTPSQKWLDNILQNPPSHSLDWGYGHSRHRWSWSDSLFMGPMAWVLMWETTGDDKYLDFMNREWWATTARLYRSEIGLYFRDESYLDVREQNGKTVHWSRGTSWVIAGLAQVLEHLPQDYPDYPRYKALFQEMSAAFLAAQQDDGLWRPGLLDPDTHNARETSGSGFIAFGFASGINQGLLPAETYLPAVQKTWAALSDSVLENGKLTQVQPVGAGPHGFDPNNAAPFASGALLMLASELMELSETDADLPM</sequence>